<evidence type="ECO:0000313" key="6">
    <source>
        <dbReference type="Proteomes" id="UP001524473"/>
    </source>
</evidence>
<dbReference type="InterPro" id="IPR027417">
    <property type="entry name" value="P-loop_NTPase"/>
</dbReference>
<dbReference type="EMBL" id="JANFZH010000010">
    <property type="protein sequence ID" value="MCQ4839493.1"/>
    <property type="molecule type" value="Genomic_DNA"/>
</dbReference>
<dbReference type="PROSITE" id="PS50893">
    <property type="entry name" value="ABC_TRANSPORTER_2"/>
    <property type="match status" value="1"/>
</dbReference>
<dbReference type="InterPro" id="IPR017911">
    <property type="entry name" value="MacB-like_ATP-bd"/>
</dbReference>
<dbReference type="SMART" id="SM00382">
    <property type="entry name" value="AAA"/>
    <property type="match status" value="1"/>
</dbReference>
<dbReference type="RefSeq" id="WP_187127724.1">
    <property type="nucleotide sequence ID" value="NZ_CABKVV010000014.1"/>
</dbReference>
<dbReference type="PROSITE" id="PS00211">
    <property type="entry name" value="ABC_TRANSPORTER_1"/>
    <property type="match status" value="1"/>
</dbReference>
<dbReference type="CDD" id="cd03255">
    <property type="entry name" value="ABC_MJ0796_LolCDE_FtsE"/>
    <property type="match status" value="1"/>
</dbReference>
<sequence length="220" mass="24797">MLELKQVKKTYQSNLGKVEALRDISLKIQDGEFIAVMGKSGCGKSTLLNVIGCMDTYDGGEYRIEGKSAEALNRKSRALLRREKFGFIFQAFYLLPECSVFRNVALPLKYRKVSRKQHRDIVMPLLEGLGIAELEKRMPHELSGGEQQRVAIARSLVNDPKILLADEPTGNLDNENSEAVIELLARVRETLHKTLILVTHDVKIASYADRIVEMRDGQIL</sequence>
<dbReference type="Proteomes" id="UP001524473">
    <property type="component" value="Unassembled WGS sequence"/>
</dbReference>
<protein>
    <submittedName>
        <fullName evidence="5">ABC transporter ATP-binding protein</fullName>
    </submittedName>
</protein>
<keyword evidence="3 5" id="KW-0067">ATP-binding</keyword>
<reference evidence="5 6" key="1">
    <citation type="submission" date="2022-06" db="EMBL/GenBank/DDBJ databases">
        <title>Isolation of gut microbiota from human fecal samples.</title>
        <authorList>
            <person name="Pamer E.G."/>
            <person name="Barat B."/>
            <person name="Waligurski E."/>
            <person name="Medina S."/>
            <person name="Paddock L."/>
            <person name="Mostad J."/>
        </authorList>
    </citation>
    <scope>NUCLEOTIDE SEQUENCE [LARGE SCALE GENOMIC DNA]</scope>
    <source>
        <strain evidence="5 6">DFI.9.73</strain>
    </source>
</reference>
<evidence type="ECO:0000256" key="3">
    <source>
        <dbReference type="ARBA" id="ARBA00022840"/>
    </source>
</evidence>
<dbReference type="GO" id="GO:0005524">
    <property type="term" value="F:ATP binding"/>
    <property type="evidence" value="ECO:0007669"/>
    <property type="project" value="UniProtKB-KW"/>
</dbReference>
<keyword evidence="1" id="KW-0813">Transport</keyword>
<keyword evidence="6" id="KW-1185">Reference proteome</keyword>
<dbReference type="Gene3D" id="3.40.50.300">
    <property type="entry name" value="P-loop containing nucleotide triphosphate hydrolases"/>
    <property type="match status" value="1"/>
</dbReference>
<name>A0ABT1RXS4_9FIRM</name>
<evidence type="ECO:0000259" key="4">
    <source>
        <dbReference type="PROSITE" id="PS50893"/>
    </source>
</evidence>
<dbReference type="InterPro" id="IPR003593">
    <property type="entry name" value="AAA+_ATPase"/>
</dbReference>
<keyword evidence="2" id="KW-0547">Nucleotide-binding</keyword>
<comment type="caution">
    <text evidence="5">The sequence shown here is derived from an EMBL/GenBank/DDBJ whole genome shotgun (WGS) entry which is preliminary data.</text>
</comment>
<organism evidence="5 6">
    <name type="scientific">Neglectibacter timonensis</name>
    <dbReference type="NCBI Taxonomy" id="1776382"/>
    <lineage>
        <taxon>Bacteria</taxon>
        <taxon>Bacillati</taxon>
        <taxon>Bacillota</taxon>
        <taxon>Clostridia</taxon>
        <taxon>Eubacteriales</taxon>
        <taxon>Oscillospiraceae</taxon>
        <taxon>Neglectibacter</taxon>
    </lineage>
</organism>
<dbReference type="GeneID" id="90532764"/>
<dbReference type="InterPro" id="IPR017871">
    <property type="entry name" value="ABC_transporter-like_CS"/>
</dbReference>
<dbReference type="InterPro" id="IPR015854">
    <property type="entry name" value="ABC_transpr_LolD-like"/>
</dbReference>
<dbReference type="PANTHER" id="PTHR24220">
    <property type="entry name" value="IMPORT ATP-BINDING PROTEIN"/>
    <property type="match status" value="1"/>
</dbReference>
<dbReference type="SUPFAM" id="SSF52540">
    <property type="entry name" value="P-loop containing nucleoside triphosphate hydrolases"/>
    <property type="match status" value="1"/>
</dbReference>
<evidence type="ECO:0000256" key="2">
    <source>
        <dbReference type="ARBA" id="ARBA00022741"/>
    </source>
</evidence>
<dbReference type="Pfam" id="PF00005">
    <property type="entry name" value="ABC_tran"/>
    <property type="match status" value="1"/>
</dbReference>
<dbReference type="InterPro" id="IPR003439">
    <property type="entry name" value="ABC_transporter-like_ATP-bd"/>
</dbReference>
<feature type="domain" description="ABC transporter" evidence="4">
    <location>
        <begin position="2"/>
        <end position="220"/>
    </location>
</feature>
<gene>
    <name evidence="5" type="ORF">NE695_06120</name>
</gene>
<evidence type="ECO:0000313" key="5">
    <source>
        <dbReference type="EMBL" id="MCQ4839493.1"/>
    </source>
</evidence>
<accession>A0ABT1RXS4</accession>
<proteinExistence type="predicted"/>
<evidence type="ECO:0000256" key="1">
    <source>
        <dbReference type="ARBA" id="ARBA00022448"/>
    </source>
</evidence>